<keyword evidence="3 8" id="KW-0349">Heme</keyword>
<organism evidence="10 11">
    <name type="scientific">Phenylobacterium hankyongense</name>
    <dbReference type="NCBI Taxonomy" id="1813876"/>
    <lineage>
        <taxon>Bacteria</taxon>
        <taxon>Pseudomonadati</taxon>
        <taxon>Pseudomonadota</taxon>
        <taxon>Alphaproteobacteria</taxon>
        <taxon>Caulobacterales</taxon>
        <taxon>Caulobacteraceae</taxon>
        <taxon>Phenylobacterium</taxon>
    </lineage>
</organism>
<dbReference type="SUPFAM" id="SSF50998">
    <property type="entry name" value="Quinoprotein alcohol dehydrogenase-like"/>
    <property type="match status" value="1"/>
</dbReference>
<dbReference type="SMART" id="SM00564">
    <property type="entry name" value="PQQ"/>
    <property type="match status" value="6"/>
</dbReference>
<proteinExistence type="inferred from homology"/>
<dbReference type="AlphaFoldDB" id="A0A328AZU9"/>
<evidence type="ECO:0000256" key="3">
    <source>
        <dbReference type="ARBA" id="ARBA00022617"/>
    </source>
</evidence>
<dbReference type="GO" id="GO:0020037">
    <property type="term" value="F:heme binding"/>
    <property type="evidence" value="ECO:0007669"/>
    <property type="project" value="InterPro"/>
</dbReference>
<evidence type="ECO:0000313" key="10">
    <source>
        <dbReference type="EMBL" id="RAK60650.1"/>
    </source>
</evidence>
<dbReference type="InterPro" id="IPR009056">
    <property type="entry name" value="Cyt_c-like_dom"/>
</dbReference>
<dbReference type="InterPro" id="IPR036909">
    <property type="entry name" value="Cyt_c-like_dom_sf"/>
</dbReference>
<evidence type="ECO:0000256" key="1">
    <source>
        <dbReference type="ARBA" id="ARBA00001931"/>
    </source>
</evidence>
<dbReference type="SUPFAM" id="SSF46626">
    <property type="entry name" value="Cytochrome c"/>
    <property type="match status" value="2"/>
</dbReference>
<feature type="domain" description="Cytochrome c" evidence="9">
    <location>
        <begin position="143"/>
        <end position="278"/>
    </location>
</feature>
<dbReference type="Proteomes" id="UP000249842">
    <property type="component" value="Unassembled WGS sequence"/>
</dbReference>
<reference evidence="11" key="1">
    <citation type="submission" date="2018-05" db="EMBL/GenBank/DDBJ databases">
        <authorList>
            <person name="Li X."/>
        </authorList>
    </citation>
    <scope>NUCLEOTIDE SEQUENCE [LARGE SCALE GENOMIC DNA]</scope>
    <source>
        <strain evidence="11">HKS-05</strain>
    </source>
</reference>
<evidence type="ECO:0000256" key="7">
    <source>
        <dbReference type="ARBA" id="ARBA00023004"/>
    </source>
</evidence>
<evidence type="ECO:0000256" key="5">
    <source>
        <dbReference type="ARBA" id="ARBA00022729"/>
    </source>
</evidence>
<dbReference type="PROSITE" id="PS51007">
    <property type="entry name" value="CYTC"/>
    <property type="match status" value="2"/>
</dbReference>
<dbReference type="PANTHER" id="PTHR32303:SF20">
    <property type="entry name" value="QUINOPROTEIN ETHANOL DEHYDROGENASE"/>
    <property type="match status" value="1"/>
</dbReference>
<gene>
    <name evidence="10" type="ORF">DJ021_12940</name>
</gene>
<comment type="cofactor">
    <cofactor evidence="1">
        <name>pyrroloquinoline quinone</name>
        <dbReference type="ChEBI" id="CHEBI:58442"/>
    </cofactor>
</comment>
<evidence type="ECO:0000256" key="6">
    <source>
        <dbReference type="ARBA" id="ARBA00023002"/>
    </source>
</evidence>
<dbReference type="InterPro" id="IPR002372">
    <property type="entry name" value="PQQ_rpt_dom"/>
</dbReference>
<evidence type="ECO:0000256" key="2">
    <source>
        <dbReference type="ARBA" id="ARBA00008156"/>
    </source>
</evidence>
<evidence type="ECO:0000256" key="4">
    <source>
        <dbReference type="ARBA" id="ARBA00022723"/>
    </source>
</evidence>
<dbReference type="InterPro" id="IPR011047">
    <property type="entry name" value="Quinoprotein_ADH-like_sf"/>
</dbReference>
<keyword evidence="5" id="KW-0732">Signal</keyword>
<sequence>MRIGREDGRGRAGRGLLTLSLAIGAVFAATGAGLAQAPADTPTNPFAADPAAAEAGRAVFESTCAACHGPGASGGRGPALNTGRFAHGGQDYEIFHTIQEGVPSAGMPSFKALPTQDVWRVVSYLRSLSGGATAAVAAPADPAAVARGEKIFFGAGQCASCHEVNGRGRAVAADLSNIGPAGGSLRDRVLHKAAPPRSGLGRAVEVRQKDGAAVQGLVRAEDAFNLLVMARDGELRRYDRRALTSVRTLPEGLAPRDVAERLKPAELDDVVAYLSSQKGRSVSGAIAPSGTSGLSAKRLVAGRAEPQNWPTYWGDYQGRHFSELSQITPRNVAGLQARWAAPLPGGSPVQATPIVVDGVIYVSGPPGDLYAIDARSGLQIWAFKRKQDVTNPYQINPANRGVAVLDGRVFMTTLDNLLIAVDARTGRELWERRVADTLQGYEMTGAPLAVGDKIVVGIGCGEFAARGFLEAYSPVDGRKLWHFETIPKPGEPGIETWAGESWKHGGGGTWLTGSYDPALRTLYWAVGNPAPSFNPQVRKGDNLYTNSVIALDPDTGKLKWWYQFTPNDSHDWDSVQDLVLADRVIDGKPRKVLLHADRNGFFYVLDRTDGSFISAKPFTRQTWNNGFDPKGRPIVRPDSISTPQGHPVFPAVGGTNFQAPSYDDRTGAFYLAFLDAEGFAAFGPPKLEPGKLYTSASRQPRPTPAVEPIFGIRALDSGTGKVLWTFPTTRGALAPGVLGTRGGVLFASTADGSLVGLDMASGAPLWTFRTGVTMSASPISYALDGQQYVAVAAGNMLYSFALPDLAKETRR</sequence>
<evidence type="ECO:0000313" key="11">
    <source>
        <dbReference type="Proteomes" id="UP000249842"/>
    </source>
</evidence>
<dbReference type="GO" id="GO:0009055">
    <property type="term" value="F:electron transfer activity"/>
    <property type="evidence" value="ECO:0007669"/>
    <property type="project" value="InterPro"/>
</dbReference>
<keyword evidence="6" id="KW-0560">Oxidoreductase</keyword>
<accession>A0A328AZU9</accession>
<keyword evidence="11" id="KW-1185">Reference proteome</keyword>
<evidence type="ECO:0000256" key="8">
    <source>
        <dbReference type="PROSITE-ProRule" id="PRU00433"/>
    </source>
</evidence>
<dbReference type="Pfam" id="PF01011">
    <property type="entry name" value="PQQ"/>
    <property type="match status" value="1"/>
</dbReference>
<dbReference type="Gene3D" id="1.10.760.10">
    <property type="entry name" value="Cytochrome c-like domain"/>
    <property type="match status" value="2"/>
</dbReference>
<protein>
    <recommendedName>
        <fullName evidence="9">Cytochrome c domain-containing protein</fullName>
    </recommendedName>
</protein>
<name>A0A328AZU9_9CAUL</name>
<dbReference type="Gene3D" id="2.140.10.10">
    <property type="entry name" value="Quinoprotein alcohol dehydrogenase-like superfamily"/>
    <property type="match status" value="1"/>
</dbReference>
<dbReference type="EMBL" id="QFYP01000001">
    <property type="protein sequence ID" value="RAK60650.1"/>
    <property type="molecule type" value="Genomic_DNA"/>
</dbReference>
<feature type="domain" description="Cytochrome c" evidence="9">
    <location>
        <begin position="51"/>
        <end position="129"/>
    </location>
</feature>
<dbReference type="GO" id="GO:0016491">
    <property type="term" value="F:oxidoreductase activity"/>
    <property type="evidence" value="ECO:0007669"/>
    <property type="project" value="UniProtKB-KW"/>
</dbReference>
<dbReference type="GO" id="GO:0046872">
    <property type="term" value="F:metal ion binding"/>
    <property type="evidence" value="ECO:0007669"/>
    <property type="project" value="UniProtKB-KW"/>
</dbReference>
<comment type="caution">
    <text evidence="10">The sequence shown here is derived from an EMBL/GenBank/DDBJ whole genome shotgun (WGS) entry which is preliminary data.</text>
</comment>
<dbReference type="InterPro" id="IPR018391">
    <property type="entry name" value="PQQ_b-propeller_rpt"/>
</dbReference>
<dbReference type="Pfam" id="PF13360">
    <property type="entry name" value="PQQ_2"/>
    <property type="match status" value="1"/>
</dbReference>
<dbReference type="PANTHER" id="PTHR32303">
    <property type="entry name" value="QUINOPROTEIN ALCOHOL DEHYDROGENASE (CYTOCHROME C)"/>
    <property type="match status" value="1"/>
</dbReference>
<dbReference type="OrthoDB" id="9794322at2"/>
<dbReference type="RefSeq" id="WP_111457942.1">
    <property type="nucleotide sequence ID" value="NZ_QFYP01000001.1"/>
</dbReference>
<keyword evidence="4 8" id="KW-0479">Metal-binding</keyword>
<keyword evidence="7 8" id="KW-0408">Iron</keyword>
<dbReference type="Pfam" id="PF13442">
    <property type="entry name" value="Cytochrome_CBB3"/>
    <property type="match status" value="1"/>
</dbReference>
<evidence type="ECO:0000259" key="9">
    <source>
        <dbReference type="PROSITE" id="PS51007"/>
    </source>
</evidence>
<comment type="similarity">
    <text evidence="2">Belongs to the bacterial PQQ dehydrogenase family.</text>
</comment>